<protein>
    <recommendedName>
        <fullName evidence="1">YcxB-like C-terminal domain-containing protein</fullName>
    </recommendedName>
</protein>
<dbReference type="Pfam" id="PF14317">
    <property type="entry name" value="YcxB"/>
    <property type="match status" value="1"/>
</dbReference>
<evidence type="ECO:0000259" key="1">
    <source>
        <dbReference type="Pfam" id="PF14317"/>
    </source>
</evidence>
<comment type="caution">
    <text evidence="2">The sequence shown here is derived from an EMBL/GenBank/DDBJ whole genome shotgun (WGS) entry which is preliminary data.</text>
</comment>
<feature type="domain" description="YcxB-like C-terminal" evidence="1">
    <location>
        <begin position="13"/>
        <end position="67"/>
    </location>
</feature>
<dbReference type="InterPro" id="IPR025588">
    <property type="entry name" value="YcxB-like_C"/>
</dbReference>
<evidence type="ECO:0000313" key="3">
    <source>
        <dbReference type="Proteomes" id="UP000014461"/>
    </source>
</evidence>
<dbReference type="AlphaFoldDB" id="R9PQ33"/>
<sequence>MGKPEATLELESYRFRVASGAGSSEIEWSLIKQVWKFDGLWLLFFSAGEFMTLPTENISGENLEFILTRLEEVGAKVV</sequence>
<organism evidence="2 3">
    <name type="scientific">Agarivorans albus MKT 106</name>
    <dbReference type="NCBI Taxonomy" id="1331007"/>
    <lineage>
        <taxon>Bacteria</taxon>
        <taxon>Pseudomonadati</taxon>
        <taxon>Pseudomonadota</taxon>
        <taxon>Gammaproteobacteria</taxon>
        <taxon>Alteromonadales</taxon>
        <taxon>Alteromonadaceae</taxon>
        <taxon>Agarivorans</taxon>
    </lineage>
</organism>
<name>R9PQ33_AGAAL</name>
<keyword evidence="3" id="KW-1185">Reference proteome</keyword>
<reference evidence="2" key="1">
    <citation type="journal article" date="2013" name="Genome Announc.">
        <title>Draft Genome Sequence of Agarivorans albus Strain MKT 106T, an Agarolytic Marine Bacterium.</title>
        <authorList>
            <person name="Yasuike M."/>
            <person name="Nakamura Y."/>
            <person name="Kai W."/>
            <person name="Fujiwara A."/>
            <person name="Fukui Y."/>
            <person name="Satomi M."/>
            <person name="Sano M."/>
        </authorList>
    </citation>
    <scope>NUCLEOTIDE SEQUENCE [LARGE SCALE GENOMIC DNA]</scope>
</reference>
<dbReference type="EMBL" id="BARX01000027">
    <property type="protein sequence ID" value="GAD03410.1"/>
    <property type="molecule type" value="Genomic_DNA"/>
</dbReference>
<gene>
    <name evidence="2" type="ORF">AALB_3490</name>
</gene>
<dbReference type="Proteomes" id="UP000014461">
    <property type="component" value="Unassembled WGS sequence"/>
</dbReference>
<evidence type="ECO:0000313" key="2">
    <source>
        <dbReference type="EMBL" id="GAD03410.1"/>
    </source>
</evidence>
<proteinExistence type="predicted"/>
<accession>R9PQ33</accession>